<reference evidence="1 2" key="1">
    <citation type="submission" date="2023-09" db="EMBL/GenBank/DDBJ databases">
        <title>Aquirufa genomes.</title>
        <authorList>
            <person name="Pitt A."/>
        </authorList>
    </citation>
    <scope>NUCLEOTIDE SEQUENCE [LARGE SCALE GENOMIC DNA]</scope>
    <source>
        <strain evidence="1 2">LEOWEIH-7C</strain>
    </source>
</reference>
<dbReference type="Proteomes" id="UP001249959">
    <property type="component" value="Unassembled WGS sequence"/>
</dbReference>
<evidence type="ECO:0000313" key="1">
    <source>
        <dbReference type="EMBL" id="MDU0807771.1"/>
    </source>
</evidence>
<keyword evidence="2" id="KW-1185">Reference proteome</keyword>
<dbReference type="RefSeq" id="WP_315575763.1">
    <property type="nucleotide sequence ID" value="NZ_JARDXH010000003.1"/>
</dbReference>
<evidence type="ECO:0000313" key="2">
    <source>
        <dbReference type="Proteomes" id="UP001249959"/>
    </source>
</evidence>
<evidence type="ECO:0008006" key="3">
    <source>
        <dbReference type="Google" id="ProtNLM"/>
    </source>
</evidence>
<protein>
    <recommendedName>
        <fullName evidence="3">Outer membrane protein beta-barrel domain-containing protein</fullName>
    </recommendedName>
</protein>
<accession>A0ABU3TPI1</accession>
<name>A0ABU3TPI1_9BACT</name>
<sequence length="241" mass="26517">MFAHLIAQAMKGKVAIWLLFLFITYTSSAQQWSFHAGTNLTTFDFKNNAGNAIAGIKTGSGNIYAVQYQRKLVDTAALLLKSSPKVIFFNQHTGLAKLLGKFKWGVELNINQYNAVGDAANVSYSYQTDYIGISPSLQYTQQLYKGLSMQASGILQISQLLHGNQWVNNRFMDLKDDIQFNGILGMGGYQVGVQQTISDNIRISIAYRQVSSLSPKQSQGTSLAISPTSILFGITIQPLSK</sequence>
<dbReference type="EMBL" id="JAVNWW010000001">
    <property type="protein sequence ID" value="MDU0807771.1"/>
    <property type="molecule type" value="Genomic_DNA"/>
</dbReference>
<comment type="caution">
    <text evidence="1">The sequence shown here is derived from an EMBL/GenBank/DDBJ whole genome shotgun (WGS) entry which is preliminary data.</text>
</comment>
<proteinExistence type="predicted"/>
<gene>
    <name evidence="1" type="ORF">PQG45_01835</name>
</gene>
<organism evidence="1 2">
    <name type="scientific">Aquirufa regiilacus</name>
    <dbReference type="NCBI Taxonomy" id="3024868"/>
    <lineage>
        <taxon>Bacteria</taxon>
        <taxon>Pseudomonadati</taxon>
        <taxon>Bacteroidota</taxon>
        <taxon>Cytophagia</taxon>
        <taxon>Cytophagales</taxon>
        <taxon>Flectobacillaceae</taxon>
        <taxon>Aquirufa</taxon>
    </lineage>
</organism>